<organism evidence="1">
    <name type="scientific">Utricularia reniformis</name>
    <dbReference type="NCBI Taxonomy" id="192314"/>
    <lineage>
        <taxon>Eukaryota</taxon>
        <taxon>Viridiplantae</taxon>
        <taxon>Streptophyta</taxon>
        <taxon>Embryophyta</taxon>
        <taxon>Tracheophyta</taxon>
        <taxon>Spermatophyta</taxon>
        <taxon>Magnoliopsida</taxon>
        <taxon>eudicotyledons</taxon>
        <taxon>Gunneridae</taxon>
        <taxon>Pentapetalae</taxon>
        <taxon>asterids</taxon>
        <taxon>lamiids</taxon>
        <taxon>Lamiales</taxon>
        <taxon>Lentibulariaceae</taxon>
        <taxon>Utricularia</taxon>
    </lineage>
</organism>
<name>A0A1Y0B0Y0_9LAMI</name>
<gene>
    <name evidence="1" type="ORF">AEK19_MT0782</name>
</gene>
<accession>A0A1Y0B0Y0</accession>
<geneLocation type="mitochondrion" evidence="1"/>
<evidence type="ECO:0000313" key="1">
    <source>
        <dbReference type="EMBL" id="ART31023.1"/>
    </source>
</evidence>
<dbReference type="AlphaFoldDB" id="A0A1Y0B0Y0"/>
<keyword evidence="1" id="KW-0496">Mitochondrion</keyword>
<proteinExistence type="predicted"/>
<sequence>MLTIMRKESSPECRCWEHLVLLVERFAGVAIQPLSIVCATCLPMDKRTYQWIKHRILLRRWQVIYRSWGT</sequence>
<dbReference type="EMBL" id="KY774314">
    <property type="protein sequence ID" value="ART31023.1"/>
    <property type="molecule type" value="Genomic_DNA"/>
</dbReference>
<reference evidence="1" key="1">
    <citation type="submission" date="2017-03" db="EMBL/GenBank/DDBJ databases">
        <title>The mitochondrial genome of the carnivorous plant Utricularia reniformis (Lentibulariaceae): structure, comparative analysis and evolutionary landmarks.</title>
        <authorList>
            <person name="Silva S.R."/>
            <person name="Alvarenga D.O."/>
            <person name="Michael T.P."/>
            <person name="Miranda V.F.O."/>
            <person name="Varani A.M."/>
        </authorList>
    </citation>
    <scope>NUCLEOTIDE SEQUENCE</scope>
</reference>
<protein>
    <submittedName>
        <fullName evidence="1">Uncharacterized protein</fullName>
    </submittedName>
</protein>